<protein>
    <submittedName>
        <fullName evidence="1">Uncharacterized protein</fullName>
    </submittedName>
</protein>
<name>A0A0P1B4Z3_PLAHL</name>
<dbReference type="Proteomes" id="UP000054928">
    <property type="component" value="Unassembled WGS sequence"/>
</dbReference>
<dbReference type="EMBL" id="CCYD01003055">
    <property type="protein sequence ID" value="CEG49404.1"/>
    <property type="molecule type" value="Genomic_DNA"/>
</dbReference>
<evidence type="ECO:0000313" key="2">
    <source>
        <dbReference type="Proteomes" id="UP000054928"/>
    </source>
</evidence>
<dbReference type="AlphaFoldDB" id="A0A0P1B4Z3"/>
<sequence length="96" mass="10755">MVSVNEIVDVKNIGLSYALEEFFMAHQTAIFFRVTYVTPSLEIFSTVAHPNSIQLDTKQEVIQIDTGIGRQLTSRGSLAAHDEGEPEAYMASVHWR</sequence>
<dbReference type="GeneID" id="36402223"/>
<reference evidence="2" key="1">
    <citation type="submission" date="2014-09" db="EMBL/GenBank/DDBJ databases">
        <authorList>
            <person name="Sharma Rahul"/>
            <person name="Thines Marco"/>
        </authorList>
    </citation>
    <scope>NUCLEOTIDE SEQUENCE [LARGE SCALE GENOMIC DNA]</scope>
</reference>
<organism evidence="1 2">
    <name type="scientific">Plasmopara halstedii</name>
    <name type="common">Downy mildew of sunflower</name>
    <dbReference type="NCBI Taxonomy" id="4781"/>
    <lineage>
        <taxon>Eukaryota</taxon>
        <taxon>Sar</taxon>
        <taxon>Stramenopiles</taxon>
        <taxon>Oomycota</taxon>
        <taxon>Peronosporomycetes</taxon>
        <taxon>Peronosporales</taxon>
        <taxon>Peronosporaceae</taxon>
        <taxon>Plasmopara</taxon>
    </lineage>
</organism>
<evidence type="ECO:0000313" key="1">
    <source>
        <dbReference type="EMBL" id="CEG49404.1"/>
    </source>
</evidence>
<keyword evidence="2" id="KW-1185">Reference proteome</keyword>
<dbReference type="RefSeq" id="XP_024585773.1">
    <property type="nucleotide sequence ID" value="XM_024720589.1"/>
</dbReference>
<proteinExistence type="predicted"/>
<accession>A0A0P1B4Z3</accession>